<dbReference type="VEuPathDB" id="AmoebaDB:NfTy_080410"/>
<comment type="caution">
    <text evidence="1">The sequence shown here is derived from an EMBL/GenBank/DDBJ whole genome shotgun (WGS) entry which is preliminary data.</text>
</comment>
<name>A0A6A5BSG0_NAEFO</name>
<gene>
    <name evidence="1" type="ORF">FDP41_012781</name>
</gene>
<dbReference type="Proteomes" id="UP000444721">
    <property type="component" value="Unassembled WGS sequence"/>
</dbReference>
<dbReference type="OrthoDB" id="10344102at2759"/>
<protein>
    <submittedName>
        <fullName evidence="1">Uncharacterized protein</fullName>
    </submittedName>
</protein>
<keyword evidence="2" id="KW-1185">Reference proteome</keyword>
<dbReference type="VEuPathDB" id="AmoebaDB:FDP41_012781"/>
<dbReference type="AlphaFoldDB" id="A0A6A5BSG0"/>
<sequence>MRKRARYTLCLKKRLYEVSSLSDACSLLKDLNSLQLSPEGTLCLLIQTIRHGKNSERREAIEKQDYVSPFSTLECKEKIKTWILSTVKSVREALISQYYLELQQGSASKLGLLFYETEDIYEAAGIALAQYRGRIEFAKFIQALQKPNCPLVKEKLKLLMDGHFRGISLFKDVNMAIHPQWTPSPKNKAKIWRANFGVLGIEDGVELFGESGRSHFEKLQVSLRLERERGINVIH</sequence>
<evidence type="ECO:0000313" key="1">
    <source>
        <dbReference type="EMBL" id="KAF0980993.1"/>
    </source>
</evidence>
<dbReference type="VEuPathDB" id="AmoebaDB:NF0051270"/>
<dbReference type="EMBL" id="VFQX01000016">
    <property type="protein sequence ID" value="KAF0980993.1"/>
    <property type="molecule type" value="Genomic_DNA"/>
</dbReference>
<dbReference type="RefSeq" id="XP_044565706.1">
    <property type="nucleotide sequence ID" value="XM_044703338.1"/>
</dbReference>
<organism evidence="1 2">
    <name type="scientific">Naegleria fowleri</name>
    <name type="common">Brain eating amoeba</name>
    <dbReference type="NCBI Taxonomy" id="5763"/>
    <lineage>
        <taxon>Eukaryota</taxon>
        <taxon>Discoba</taxon>
        <taxon>Heterolobosea</taxon>
        <taxon>Tetramitia</taxon>
        <taxon>Eutetramitia</taxon>
        <taxon>Vahlkampfiidae</taxon>
        <taxon>Naegleria</taxon>
    </lineage>
</organism>
<proteinExistence type="predicted"/>
<reference evidence="1 2" key="1">
    <citation type="journal article" date="2019" name="Sci. Rep.">
        <title>Nanopore sequencing improves the draft genome of the human pathogenic amoeba Naegleria fowleri.</title>
        <authorList>
            <person name="Liechti N."/>
            <person name="Schurch N."/>
            <person name="Bruggmann R."/>
            <person name="Wittwer M."/>
        </authorList>
    </citation>
    <scope>NUCLEOTIDE SEQUENCE [LARGE SCALE GENOMIC DNA]</scope>
    <source>
        <strain evidence="1 2">ATCC 30894</strain>
    </source>
</reference>
<dbReference type="GeneID" id="68119996"/>
<accession>A0A6A5BSG0</accession>
<evidence type="ECO:0000313" key="2">
    <source>
        <dbReference type="Proteomes" id="UP000444721"/>
    </source>
</evidence>